<evidence type="ECO:0000313" key="2">
    <source>
        <dbReference type="Proteomes" id="UP001177021"/>
    </source>
</evidence>
<sequence length="282" mass="33068">MSMKLNLGNSSMESELLSFSYPTMIHTSSWLIMMHWKRRKTMKGIGWMLRFMMTSLEKAKFVFWDNTLDELFGMTTTILEKMEKRGLGEPQVYPEAMDDLMERNDLFVSIVFHSCTFFVKSANNSKDKRITSTMIAISQPSLMERAPTLLKVNYNRKELWKIAIMVKDKWKVVKDGKESFEIVVVDSKGEDIVVIVPNELKANLDPIIIEKNRYSFQNFQFLNNDDQFKLSTHKYKLRLTGATRVDDVNQHDIPYPMPKFKDFIEISIGKWREVLLYGNSRK</sequence>
<protein>
    <submittedName>
        <fullName evidence="1">Uncharacterized protein</fullName>
    </submittedName>
</protein>
<accession>A0ACB0LH08</accession>
<keyword evidence="2" id="KW-1185">Reference proteome</keyword>
<name>A0ACB0LH08_TRIPR</name>
<reference evidence="1" key="1">
    <citation type="submission" date="2023-10" db="EMBL/GenBank/DDBJ databases">
        <authorList>
            <person name="Rodriguez Cubillos JULIANA M."/>
            <person name="De Vega J."/>
        </authorList>
    </citation>
    <scope>NUCLEOTIDE SEQUENCE</scope>
</reference>
<dbReference type="EMBL" id="CASHSV030000513">
    <property type="protein sequence ID" value="CAJ2667752.1"/>
    <property type="molecule type" value="Genomic_DNA"/>
</dbReference>
<organism evidence="1 2">
    <name type="scientific">Trifolium pratense</name>
    <name type="common">Red clover</name>
    <dbReference type="NCBI Taxonomy" id="57577"/>
    <lineage>
        <taxon>Eukaryota</taxon>
        <taxon>Viridiplantae</taxon>
        <taxon>Streptophyta</taxon>
        <taxon>Embryophyta</taxon>
        <taxon>Tracheophyta</taxon>
        <taxon>Spermatophyta</taxon>
        <taxon>Magnoliopsida</taxon>
        <taxon>eudicotyledons</taxon>
        <taxon>Gunneridae</taxon>
        <taxon>Pentapetalae</taxon>
        <taxon>rosids</taxon>
        <taxon>fabids</taxon>
        <taxon>Fabales</taxon>
        <taxon>Fabaceae</taxon>
        <taxon>Papilionoideae</taxon>
        <taxon>50 kb inversion clade</taxon>
        <taxon>NPAAA clade</taxon>
        <taxon>Hologalegina</taxon>
        <taxon>IRL clade</taxon>
        <taxon>Trifolieae</taxon>
        <taxon>Trifolium</taxon>
    </lineage>
</organism>
<dbReference type="Proteomes" id="UP001177021">
    <property type="component" value="Unassembled WGS sequence"/>
</dbReference>
<proteinExistence type="predicted"/>
<comment type="caution">
    <text evidence="1">The sequence shown here is derived from an EMBL/GenBank/DDBJ whole genome shotgun (WGS) entry which is preliminary data.</text>
</comment>
<evidence type="ECO:0000313" key="1">
    <source>
        <dbReference type="EMBL" id="CAJ2667752.1"/>
    </source>
</evidence>
<gene>
    <name evidence="1" type="ORF">MILVUS5_LOCUS32290</name>
</gene>